<organism evidence="1 2">
    <name type="scientific">Mannheimia haemolytica</name>
    <name type="common">Pasteurella haemolytica</name>
    <dbReference type="NCBI Taxonomy" id="75985"/>
    <lineage>
        <taxon>Bacteria</taxon>
        <taxon>Pseudomonadati</taxon>
        <taxon>Pseudomonadota</taxon>
        <taxon>Gammaproteobacteria</taxon>
        <taxon>Pasteurellales</taxon>
        <taxon>Pasteurellaceae</taxon>
        <taxon>Mannheimia</taxon>
    </lineage>
</organism>
<dbReference type="RefSeq" id="WP_006253371.1">
    <property type="nucleotide sequence ID" value="NZ_CP011098.1"/>
</dbReference>
<evidence type="ECO:0000313" key="1">
    <source>
        <dbReference type="EMBL" id="STY61358.1"/>
    </source>
</evidence>
<dbReference type="AlphaFoldDB" id="A0A248ZZA8"/>
<name>A0A248ZZA8_MANHA</name>
<evidence type="ECO:0000313" key="2">
    <source>
        <dbReference type="Proteomes" id="UP000254802"/>
    </source>
</evidence>
<dbReference type="EMBL" id="UGPN01000002">
    <property type="protein sequence ID" value="STY61358.1"/>
    <property type="molecule type" value="Genomic_DNA"/>
</dbReference>
<proteinExistence type="predicted"/>
<reference evidence="1 2" key="1">
    <citation type="submission" date="2018-06" db="EMBL/GenBank/DDBJ databases">
        <authorList>
            <consortium name="Pathogen Informatics"/>
            <person name="Doyle S."/>
        </authorList>
    </citation>
    <scope>NUCLEOTIDE SEQUENCE [LARGE SCALE GENOMIC DNA]</scope>
    <source>
        <strain evidence="1 2">NCTC10638</strain>
    </source>
</reference>
<dbReference type="Proteomes" id="UP000254802">
    <property type="component" value="Unassembled WGS sequence"/>
</dbReference>
<protein>
    <submittedName>
        <fullName evidence="1">Uncharacterized protein</fullName>
    </submittedName>
</protein>
<accession>A0A248ZZA8</accession>
<dbReference type="KEGG" id="mhay:VK67_05725"/>
<sequence>MKELFKQWLINQDSPFINSCGVECILSKVDDRLNIINANEEETETLIEWRNAFLQDVSVFIA</sequence>
<dbReference type="KEGG" id="mhaq:WC39_05550"/>
<gene>
    <name evidence="1" type="ORF">NCTC10638_02571</name>
</gene>
<dbReference type="GeneID" id="67368769"/>